<evidence type="ECO:0000259" key="12">
    <source>
        <dbReference type="Pfam" id="PF01180"/>
    </source>
</evidence>
<feature type="binding site" evidence="11">
    <location>
        <position position="213"/>
    </location>
    <ligand>
        <name>FMN</name>
        <dbReference type="ChEBI" id="CHEBI:58210"/>
    </ligand>
</feature>
<feature type="binding site" evidence="11">
    <location>
        <begin position="314"/>
        <end position="315"/>
    </location>
    <ligand>
        <name>FMN</name>
        <dbReference type="ChEBI" id="CHEBI:58210"/>
    </ligand>
</feature>
<feature type="binding site" evidence="11">
    <location>
        <begin position="110"/>
        <end position="114"/>
    </location>
    <ligand>
        <name>substrate</name>
    </ligand>
</feature>
<dbReference type="NCBIfam" id="NF003645">
    <property type="entry name" value="PRK05286.1-2"/>
    <property type="match status" value="1"/>
</dbReference>
<feature type="binding site" evidence="11">
    <location>
        <position position="169"/>
    </location>
    <ligand>
        <name>FMN</name>
        <dbReference type="ChEBI" id="CHEBI:58210"/>
    </ligand>
</feature>
<comment type="subunit">
    <text evidence="11">Monomer.</text>
</comment>
<dbReference type="STRING" id="1437059.A6A05_09075"/>
<dbReference type="PROSITE" id="PS00911">
    <property type="entry name" value="DHODEHASE_1"/>
    <property type="match status" value="1"/>
</dbReference>
<feature type="binding site" evidence="11">
    <location>
        <position position="65"/>
    </location>
    <ligand>
        <name>substrate</name>
    </ligand>
</feature>
<feature type="binding site" evidence="11">
    <location>
        <position position="264"/>
    </location>
    <ligand>
        <name>FMN</name>
        <dbReference type="ChEBI" id="CHEBI:58210"/>
    </ligand>
</feature>
<evidence type="ECO:0000256" key="5">
    <source>
        <dbReference type="ARBA" id="ARBA00022630"/>
    </source>
</evidence>
<feature type="binding site" evidence="11">
    <location>
        <position position="293"/>
    </location>
    <ligand>
        <name>FMN</name>
        <dbReference type="ChEBI" id="CHEBI:58210"/>
    </ligand>
</feature>
<keyword evidence="8 11" id="KW-0560">Oxidoreductase</keyword>
<dbReference type="InterPro" id="IPR050074">
    <property type="entry name" value="DHO_dehydrogenase"/>
</dbReference>
<dbReference type="SUPFAM" id="SSF51395">
    <property type="entry name" value="FMN-linked oxidoreductases"/>
    <property type="match status" value="1"/>
</dbReference>
<feature type="domain" description="Dihydroorotate dehydrogenase catalytic" evidence="12">
    <location>
        <begin position="43"/>
        <end position="334"/>
    </location>
</feature>
<gene>
    <name evidence="11" type="primary">pyrD</name>
    <name evidence="13" type="ORF">A6A05_09075</name>
</gene>
<name>A0A178MVS7_9PROT</name>
<feature type="active site" description="Nucleophile" evidence="11">
    <location>
        <position position="172"/>
    </location>
</feature>
<feature type="binding site" evidence="11">
    <location>
        <position position="241"/>
    </location>
    <ligand>
        <name>FMN</name>
        <dbReference type="ChEBI" id="CHEBI:58210"/>
    </ligand>
</feature>
<evidence type="ECO:0000256" key="1">
    <source>
        <dbReference type="ARBA" id="ARBA00003125"/>
    </source>
</evidence>
<evidence type="ECO:0000313" key="14">
    <source>
        <dbReference type="Proteomes" id="UP000078543"/>
    </source>
</evidence>
<keyword evidence="11" id="KW-1003">Cell membrane</keyword>
<feature type="binding site" evidence="11">
    <location>
        <position position="169"/>
    </location>
    <ligand>
        <name>substrate</name>
    </ligand>
</feature>
<keyword evidence="9 11" id="KW-0472">Membrane</keyword>
<dbReference type="EC" id="1.3.5.2" evidence="11"/>
<comment type="caution">
    <text evidence="13">The sequence shown here is derived from an EMBL/GenBank/DDBJ whole genome shotgun (WGS) entry which is preliminary data.</text>
</comment>
<comment type="function">
    <text evidence="1 11">Catalyzes the conversion of dihydroorotate to orotate with quinone as electron acceptor.</text>
</comment>
<accession>A0A178MVS7</accession>
<evidence type="ECO:0000256" key="6">
    <source>
        <dbReference type="ARBA" id="ARBA00022643"/>
    </source>
</evidence>
<dbReference type="UniPathway" id="UPA00070">
    <property type="reaction ID" value="UER00946"/>
</dbReference>
<evidence type="ECO:0000256" key="10">
    <source>
        <dbReference type="ARBA" id="ARBA00048639"/>
    </source>
</evidence>
<dbReference type="CDD" id="cd04738">
    <property type="entry name" value="DHOD_2_like"/>
    <property type="match status" value="1"/>
</dbReference>
<evidence type="ECO:0000313" key="13">
    <source>
        <dbReference type="EMBL" id="OAN54190.1"/>
    </source>
</evidence>
<dbReference type="NCBIfam" id="TIGR01036">
    <property type="entry name" value="pyrD_sub2"/>
    <property type="match status" value="1"/>
</dbReference>
<reference evidence="13 14" key="1">
    <citation type="submission" date="2016-04" db="EMBL/GenBank/DDBJ databases">
        <title>Draft genome sequence of freshwater magnetotactic bacteria Magnetospirillum marisnigri SP-1 and Magnetospirillum moscoviense BB-1.</title>
        <authorList>
            <person name="Koziaeva V."/>
            <person name="Dziuba M.V."/>
            <person name="Ivanov T.M."/>
            <person name="Kuznetsov B."/>
            <person name="Grouzdev D.S."/>
        </authorList>
    </citation>
    <scope>NUCLEOTIDE SEQUENCE [LARGE SCALE GENOMIC DNA]</scope>
    <source>
        <strain evidence="13 14">BB-1</strain>
    </source>
</reference>
<dbReference type="RefSeq" id="WP_068498588.1">
    <property type="nucleotide sequence ID" value="NZ_LWQU01000122.1"/>
</dbReference>
<keyword evidence="7 11" id="KW-0665">Pyrimidine biosynthesis</keyword>
<evidence type="ECO:0000256" key="11">
    <source>
        <dbReference type="HAMAP-Rule" id="MF_00225"/>
    </source>
</evidence>
<comment type="cofactor">
    <cofactor evidence="11">
        <name>FMN</name>
        <dbReference type="ChEBI" id="CHEBI:58210"/>
    </cofactor>
    <text evidence="11">Binds 1 FMN per subunit.</text>
</comment>
<evidence type="ECO:0000256" key="3">
    <source>
        <dbReference type="ARBA" id="ARBA00005161"/>
    </source>
</evidence>
<dbReference type="GO" id="GO:0006207">
    <property type="term" value="P:'de novo' pyrimidine nucleobase biosynthetic process"/>
    <property type="evidence" value="ECO:0007669"/>
    <property type="project" value="UniProtKB-UniRule"/>
</dbReference>
<dbReference type="InterPro" id="IPR005719">
    <property type="entry name" value="Dihydroorotate_DH_2"/>
</dbReference>
<dbReference type="AlphaFoldDB" id="A0A178MVS7"/>
<comment type="subcellular location">
    <subcellularLocation>
        <location evidence="11">Cell membrane</location>
        <topology evidence="11">Peripheral membrane protein</topology>
    </subcellularLocation>
    <subcellularLocation>
        <location evidence="2">Membrane</location>
    </subcellularLocation>
</comment>
<evidence type="ECO:0000256" key="8">
    <source>
        <dbReference type="ARBA" id="ARBA00023002"/>
    </source>
</evidence>
<keyword evidence="14" id="KW-1185">Reference proteome</keyword>
<keyword evidence="5 11" id="KW-0285">Flavoprotein</keyword>
<keyword evidence="6 11" id="KW-0288">FMN</keyword>
<feature type="binding site" evidence="11">
    <location>
        <position position="138"/>
    </location>
    <ligand>
        <name>FMN</name>
        <dbReference type="ChEBI" id="CHEBI:58210"/>
    </ligand>
</feature>
<dbReference type="NCBIfam" id="NF003652">
    <property type="entry name" value="PRK05286.2-5"/>
    <property type="match status" value="1"/>
</dbReference>
<dbReference type="GO" id="GO:0005737">
    <property type="term" value="C:cytoplasm"/>
    <property type="evidence" value="ECO:0007669"/>
    <property type="project" value="InterPro"/>
</dbReference>
<evidence type="ECO:0000256" key="2">
    <source>
        <dbReference type="ARBA" id="ARBA00004370"/>
    </source>
</evidence>
<dbReference type="InterPro" id="IPR001295">
    <property type="entry name" value="Dihydroorotate_DH_CS"/>
</dbReference>
<dbReference type="EMBL" id="LWQU01000122">
    <property type="protein sequence ID" value="OAN54190.1"/>
    <property type="molecule type" value="Genomic_DNA"/>
</dbReference>
<dbReference type="PANTHER" id="PTHR48109:SF4">
    <property type="entry name" value="DIHYDROOROTATE DEHYDROGENASE (QUINONE), MITOCHONDRIAL"/>
    <property type="match status" value="1"/>
</dbReference>
<dbReference type="PANTHER" id="PTHR48109">
    <property type="entry name" value="DIHYDROOROTATE DEHYDROGENASE (QUINONE), MITOCHONDRIAL-RELATED"/>
    <property type="match status" value="1"/>
</dbReference>
<dbReference type="InterPro" id="IPR012135">
    <property type="entry name" value="Dihydroorotate_DH_1_2"/>
</dbReference>
<organism evidence="13 14">
    <name type="scientific">Magnetospirillum moscoviense</name>
    <dbReference type="NCBI Taxonomy" id="1437059"/>
    <lineage>
        <taxon>Bacteria</taxon>
        <taxon>Pseudomonadati</taxon>
        <taxon>Pseudomonadota</taxon>
        <taxon>Alphaproteobacteria</taxon>
        <taxon>Rhodospirillales</taxon>
        <taxon>Rhodospirillaceae</taxon>
        <taxon>Magnetospirillum</taxon>
    </lineage>
</organism>
<feature type="binding site" evidence="11">
    <location>
        <begin position="242"/>
        <end position="243"/>
    </location>
    <ligand>
        <name>substrate</name>
    </ligand>
</feature>
<protein>
    <recommendedName>
        <fullName evidence="11">Dihydroorotate dehydrogenase (quinone)</fullName>
        <ecNumber evidence="11">1.3.5.2</ecNumber>
    </recommendedName>
    <alternativeName>
        <fullName evidence="11">DHOdehase</fullName>
        <shortName evidence="11">DHOD</shortName>
        <shortName evidence="11">DHODase</shortName>
    </alternativeName>
    <alternativeName>
        <fullName evidence="11">Dihydroorotate oxidase</fullName>
    </alternativeName>
</protein>
<dbReference type="PIRSF" id="PIRSF000164">
    <property type="entry name" value="DHO_oxidase"/>
    <property type="match status" value="1"/>
</dbReference>
<dbReference type="Pfam" id="PF01180">
    <property type="entry name" value="DHO_dh"/>
    <property type="match status" value="1"/>
</dbReference>
<dbReference type="GO" id="GO:0106430">
    <property type="term" value="F:dihydroorotate dehydrogenase (quinone) activity"/>
    <property type="evidence" value="ECO:0007669"/>
    <property type="project" value="UniProtKB-EC"/>
</dbReference>
<sequence>MFDYFKLAGPVIRSLDPEKAHGLTVRALACGLVPGQPRVDSAMLESTLWGLRFPNPVGLAAGFDKNAEVPDAMLHQGFGFVEIGSVTPRPQPGNPKPRMFRLPEDRAIINRMGFNNQGLEAVAKRLEARPRIGIVGSNLGKNKDTEDAASDYEKGAARLAPLSDYLVINVSSPNTPGLRSLQGRDQLEGLVGRTRDALDRAVPSGKRPPLLLKIAPDLNDEDLSDIAAVALAGALDGLIVSNTTIARPDSLKSAFAKETGGLSGAPLFAPSTAVLGRMYVLTQGKLPLVGVGGIASPEQAYAKIRAGASLVQLYSAMIYEGPGLVTRVNRGLIGLLARDGFACLADAVGADHR</sequence>
<comment type="similarity">
    <text evidence="4 11">Belongs to the dihydroorotate dehydrogenase family. Type 2 subfamily.</text>
</comment>
<feature type="binding site" evidence="11">
    <location>
        <position position="174"/>
    </location>
    <ligand>
        <name>substrate</name>
    </ligand>
</feature>
<comment type="catalytic activity">
    <reaction evidence="10 11">
        <text>(S)-dihydroorotate + a quinone = orotate + a quinol</text>
        <dbReference type="Rhea" id="RHEA:30187"/>
        <dbReference type="ChEBI" id="CHEBI:24646"/>
        <dbReference type="ChEBI" id="CHEBI:30839"/>
        <dbReference type="ChEBI" id="CHEBI:30864"/>
        <dbReference type="ChEBI" id="CHEBI:132124"/>
        <dbReference type="EC" id="1.3.5.2"/>
    </reaction>
</comment>
<dbReference type="Gene3D" id="3.20.20.70">
    <property type="entry name" value="Aldolase class I"/>
    <property type="match status" value="1"/>
</dbReference>
<dbReference type="OrthoDB" id="9802377at2"/>
<proteinExistence type="inferred from homology"/>
<dbReference type="InterPro" id="IPR005720">
    <property type="entry name" value="Dihydroorotate_DH_cat"/>
</dbReference>
<evidence type="ECO:0000256" key="9">
    <source>
        <dbReference type="ARBA" id="ARBA00023136"/>
    </source>
</evidence>
<dbReference type="Proteomes" id="UP000078543">
    <property type="component" value="Unassembled WGS sequence"/>
</dbReference>
<feature type="binding site" evidence="11">
    <location>
        <begin position="61"/>
        <end position="65"/>
    </location>
    <ligand>
        <name>FMN</name>
        <dbReference type="ChEBI" id="CHEBI:58210"/>
    </ligand>
</feature>
<dbReference type="GO" id="GO:0005886">
    <property type="term" value="C:plasma membrane"/>
    <property type="evidence" value="ECO:0007669"/>
    <property type="project" value="UniProtKB-SubCell"/>
</dbReference>
<evidence type="ECO:0000256" key="7">
    <source>
        <dbReference type="ARBA" id="ARBA00022975"/>
    </source>
</evidence>
<dbReference type="InterPro" id="IPR013785">
    <property type="entry name" value="Aldolase_TIM"/>
</dbReference>
<evidence type="ECO:0000256" key="4">
    <source>
        <dbReference type="ARBA" id="ARBA00005359"/>
    </source>
</evidence>
<comment type="pathway">
    <text evidence="3 11">Pyrimidine metabolism; UMP biosynthesis via de novo pathway; orotate from (S)-dihydroorotate (quinone route): step 1/1.</text>
</comment>
<dbReference type="GO" id="GO:0044205">
    <property type="term" value="P:'de novo' UMP biosynthetic process"/>
    <property type="evidence" value="ECO:0007669"/>
    <property type="project" value="UniProtKB-UniRule"/>
</dbReference>
<dbReference type="HAMAP" id="MF_00225">
    <property type="entry name" value="DHO_dh_type2"/>
    <property type="match status" value="1"/>
</dbReference>
<dbReference type="PROSITE" id="PS00912">
    <property type="entry name" value="DHODEHASE_2"/>
    <property type="match status" value="1"/>
</dbReference>
<feature type="binding site" evidence="11">
    <location>
        <position position="85"/>
    </location>
    <ligand>
        <name>FMN</name>
        <dbReference type="ChEBI" id="CHEBI:58210"/>
    </ligand>
</feature>